<evidence type="ECO:0000313" key="2">
    <source>
        <dbReference type="EMBL" id="RSL53576.1"/>
    </source>
</evidence>
<feature type="compositionally biased region" description="Polar residues" evidence="1">
    <location>
        <begin position="111"/>
        <end position="124"/>
    </location>
</feature>
<reference evidence="2 3" key="1">
    <citation type="submission" date="2017-06" db="EMBL/GenBank/DDBJ databases">
        <title>Comparative genomic analysis of Ambrosia Fusariam Clade fungi.</title>
        <authorList>
            <person name="Stajich J.E."/>
            <person name="Carrillo J."/>
            <person name="Kijimoto T."/>
            <person name="Eskalen A."/>
            <person name="O'Donnell K."/>
            <person name="Kasson M."/>
        </authorList>
    </citation>
    <scope>NUCLEOTIDE SEQUENCE [LARGE SCALE GENOMIC DNA]</scope>
    <source>
        <strain evidence="2 3">NRRL62584</strain>
    </source>
</reference>
<feature type="compositionally biased region" description="Basic residues" evidence="1">
    <location>
        <begin position="64"/>
        <end position="75"/>
    </location>
</feature>
<name>A0A428PKW4_9HYPO</name>
<feature type="region of interest" description="Disordered" evidence="1">
    <location>
        <begin position="153"/>
        <end position="312"/>
    </location>
</feature>
<dbReference type="AlphaFoldDB" id="A0A428PKW4"/>
<feature type="compositionally biased region" description="Basic residues" evidence="1">
    <location>
        <begin position="230"/>
        <end position="242"/>
    </location>
</feature>
<evidence type="ECO:0000256" key="1">
    <source>
        <dbReference type="SAM" id="MobiDB-lite"/>
    </source>
</evidence>
<evidence type="ECO:0000313" key="3">
    <source>
        <dbReference type="Proteomes" id="UP000288168"/>
    </source>
</evidence>
<feature type="compositionally biased region" description="Polar residues" evidence="1">
    <location>
        <begin position="48"/>
        <end position="60"/>
    </location>
</feature>
<gene>
    <name evidence="2" type="ORF">CEP54_010321</name>
</gene>
<protein>
    <submittedName>
        <fullName evidence="2">Uncharacterized protein</fullName>
    </submittedName>
</protein>
<accession>A0A428PKW4</accession>
<proteinExistence type="predicted"/>
<dbReference type="OrthoDB" id="5101056at2759"/>
<comment type="caution">
    <text evidence="2">The sequence shown here is derived from an EMBL/GenBank/DDBJ whole genome shotgun (WGS) entry which is preliminary data.</text>
</comment>
<organism evidence="2 3">
    <name type="scientific">Fusarium duplospermum</name>
    <dbReference type="NCBI Taxonomy" id="1325734"/>
    <lineage>
        <taxon>Eukaryota</taxon>
        <taxon>Fungi</taxon>
        <taxon>Dikarya</taxon>
        <taxon>Ascomycota</taxon>
        <taxon>Pezizomycotina</taxon>
        <taxon>Sordariomycetes</taxon>
        <taxon>Hypocreomycetidae</taxon>
        <taxon>Hypocreales</taxon>
        <taxon>Nectriaceae</taxon>
        <taxon>Fusarium</taxon>
        <taxon>Fusarium solani species complex</taxon>
    </lineage>
</organism>
<keyword evidence="3" id="KW-1185">Reference proteome</keyword>
<feature type="compositionally biased region" description="Basic and acidic residues" evidence="1">
    <location>
        <begin position="529"/>
        <end position="540"/>
    </location>
</feature>
<feature type="compositionally biased region" description="Polar residues" evidence="1">
    <location>
        <begin position="294"/>
        <end position="312"/>
    </location>
</feature>
<dbReference type="EMBL" id="NKCI01000121">
    <property type="protein sequence ID" value="RSL53576.1"/>
    <property type="molecule type" value="Genomic_DNA"/>
</dbReference>
<feature type="compositionally biased region" description="Basic residues" evidence="1">
    <location>
        <begin position="199"/>
        <end position="213"/>
    </location>
</feature>
<feature type="compositionally biased region" description="Basic residues" evidence="1">
    <location>
        <begin position="23"/>
        <end position="35"/>
    </location>
</feature>
<feature type="compositionally biased region" description="Polar residues" evidence="1">
    <location>
        <begin position="214"/>
        <end position="229"/>
    </location>
</feature>
<feature type="region of interest" description="Disordered" evidence="1">
    <location>
        <begin position="1"/>
        <end position="141"/>
    </location>
</feature>
<feature type="compositionally biased region" description="Polar residues" evidence="1">
    <location>
        <begin position="81"/>
        <end position="90"/>
    </location>
</feature>
<feature type="region of interest" description="Disordered" evidence="1">
    <location>
        <begin position="498"/>
        <end position="540"/>
    </location>
</feature>
<sequence>MAKQWNTSSKRKRQPCKLPRNAKILKHSVNLKRKRQVTDVGGTPKAQRLSQAPQRNNATPVTKRGQKNRPNRGRKAPNDPNGCNTSSNPQYIGPYLVTNSPERNPELGSLNIPNNPHEPNTSARPQYLGPYLVTSDPDVSTKSESLRILTNLKREDAPENAQHIAAHPVTNIQKGKHGKERPSAKFQYSENYPEANGPKKNHRHRHRKPKSSQKQRASANYQHGGTSQVAHRRKKNRGKRGGRFPNRQENPEGVGAPPDSQDVGPRPVANQPEAAFPEPQLKSPKGLDPKGLQASASPQTFHTPVTSTISPQLATSLRKQIDQDRPISRRHSTGKLPVLDKLSNKFVMRIPKQRFGIGRRRDSTASAPPVITAEYCNDPYRTVIKERLAAGEPRAPPRSEFANDSDNYHAAGKVSKSMSKVYESEETGLMKQATSLIAGMAYKQYFELRIEMQVSWIGYDELVSFLGHRQAIEETERATTRFFRAALRITGMRTIRRRSPANRQKDRDHIKAAPGRFPGRVQKTKRNRLRENIKELKQGR</sequence>
<dbReference type="Proteomes" id="UP000288168">
    <property type="component" value="Unassembled WGS sequence"/>
</dbReference>